<feature type="region of interest" description="Disordered" evidence="2">
    <location>
        <begin position="1"/>
        <end position="29"/>
    </location>
</feature>
<accession>A0A8S2UKV0</accession>
<dbReference type="Gene3D" id="3.30.70.1820">
    <property type="entry name" value="L1 transposable element, RRM domain"/>
    <property type="match status" value="1"/>
</dbReference>
<comment type="caution">
    <text evidence="4">The sequence shown here is derived from an EMBL/GenBank/DDBJ whole genome shotgun (WGS) entry which is preliminary data.</text>
</comment>
<dbReference type="EMBL" id="CAJNOK010037896">
    <property type="protein sequence ID" value="CAF1534265.1"/>
    <property type="molecule type" value="Genomic_DNA"/>
</dbReference>
<dbReference type="Proteomes" id="UP000682733">
    <property type="component" value="Unassembled WGS sequence"/>
</dbReference>
<sequence length="235" mass="27459">MYRFSSDRQNIAIKQSKKTMSDSASTTSTSQDFDFKLSEMVKNILNNPSFIQIIVSQVKEHFKNELIEVTQTLEDHQAQIDDITMRHNDLEQYDRRLNILVYGVPEDKNENTTDTILDMCQSINVNIKQSDISTSHRLGKPKSDKNRPIIFRLIRYDDRNHIFNYKKKLKDVPKYKSVLVVEDLTKYNMDLFKHARQILGNKSIYTLNGHIWCKTKDGRVSIRCLTDIGKVKNPD</sequence>
<name>A0A8S2UKV0_9BILA</name>
<dbReference type="Proteomes" id="UP000677228">
    <property type="component" value="Unassembled WGS sequence"/>
</dbReference>
<evidence type="ECO:0000256" key="1">
    <source>
        <dbReference type="SAM" id="Coils"/>
    </source>
</evidence>
<proteinExistence type="predicted"/>
<protein>
    <submittedName>
        <fullName evidence="4">Uncharacterized protein</fullName>
    </submittedName>
</protein>
<dbReference type="EMBL" id="CAJOBA010060159">
    <property type="protein sequence ID" value="CAF4321592.1"/>
    <property type="molecule type" value="Genomic_DNA"/>
</dbReference>
<reference evidence="4" key="1">
    <citation type="submission" date="2021-02" db="EMBL/GenBank/DDBJ databases">
        <authorList>
            <person name="Nowell W R."/>
        </authorList>
    </citation>
    <scope>NUCLEOTIDE SEQUENCE</scope>
</reference>
<evidence type="ECO:0000313" key="5">
    <source>
        <dbReference type="Proteomes" id="UP000682733"/>
    </source>
</evidence>
<feature type="coiled-coil region" evidence="1">
    <location>
        <begin position="59"/>
        <end position="93"/>
    </location>
</feature>
<organism evidence="4 5">
    <name type="scientific">Didymodactylos carnosus</name>
    <dbReference type="NCBI Taxonomy" id="1234261"/>
    <lineage>
        <taxon>Eukaryota</taxon>
        <taxon>Metazoa</taxon>
        <taxon>Spiralia</taxon>
        <taxon>Gnathifera</taxon>
        <taxon>Rotifera</taxon>
        <taxon>Eurotatoria</taxon>
        <taxon>Bdelloidea</taxon>
        <taxon>Philodinida</taxon>
        <taxon>Philodinidae</taxon>
        <taxon>Didymodactylos</taxon>
    </lineage>
</organism>
<evidence type="ECO:0000313" key="4">
    <source>
        <dbReference type="EMBL" id="CAF4321592.1"/>
    </source>
</evidence>
<gene>
    <name evidence="3" type="ORF">OVA965_LOCUS38421</name>
    <name evidence="4" type="ORF">TMI583_LOCUS39605</name>
</gene>
<keyword evidence="1" id="KW-0175">Coiled coil</keyword>
<dbReference type="AlphaFoldDB" id="A0A8S2UKV0"/>
<evidence type="ECO:0000313" key="3">
    <source>
        <dbReference type="EMBL" id="CAF1534265.1"/>
    </source>
</evidence>
<evidence type="ECO:0000256" key="2">
    <source>
        <dbReference type="SAM" id="MobiDB-lite"/>
    </source>
</evidence>